<dbReference type="AlphaFoldDB" id="A0A168M065"/>
<name>A0A168M065_9SPHN</name>
<gene>
    <name evidence="1" type="ORF">CP97_14649</name>
</gene>
<reference evidence="1 2" key="1">
    <citation type="journal article" date="2015" name="Int. J. Syst. Evol. Microbiol.">
        <title>Erythrobacter atlanticus sp. nov., a bacterium from ocean sediment able to degrade polycyclic aromatic hydrocarbons.</title>
        <authorList>
            <person name="Zhuang L."/>
            <person name="Liu Y."/>
            <person name="Wang L."/>
            <person name="Wang W."/>
            <person name="Shao Z."/>
        </authorList>
    </citation>
    <scope>NUCLEOTIDE SEQUENCE [LARGE SCALE GENOMIC DNA]</scope>
    <source>
        <strain evidence="2">s21-N3</strain>
    </source>
</reference>
<proteinExistence type="predicted"/>
<dbReference type="Proteomes" id="UP000059113">
    <property type="component" value="Chromosome"/>
</dbReference>
<reference evidence="2" key="2">
    <citation type="submission" date="2015-04" db="EMBL/GenBank/DDBJ databases">
        <title>The complete genome sequence of Erythrobacter sp. s21-N3.</title>
        <authorList>
            <person name="Zhuang L."/>
            <person name="Liu Y."/>
            <person name="Shao Z."/>
        </authorList>
    </citation>
    <scope>NUCLEOTIDE SEQUENCE [LARGE SCALE GENOMIC DNA]</scope>
    <source>
        <strain evidence="2">s21-N3</strain>
    </source>
</reference>
<organism evidence="1 2">
    <name type="scientific">Aurantiacibacter atlanticus</name>
    <dbReference type="NCBI Taxonomy" id="1648404"/>
    <lineage>
        <taxon>Bacteria</taxon>
        <taxon>Pseudomonadati</taxon>
        <taxon>Pseudomonadota</taxon>
        <taxon>Alphaproteobacteria</taxon>
        <taxon>Sphingomonadales</taxon>
        <taxon>Erythrobacteraceae</taxon>
        <taxon>Aurantiacibacter</taxon>
    </lineage>
</organism>
<accession>A0A168M065</accession>
<sequence length="50" mass="5464">MGWHKRPSCAAFATWASAGLRHFTITACGKRGRIPAAPYSQLQNCYPVGQ</sequence>
<dbReference type="STRING" id="1648404.CP97_14649"/>
<dbReference type="KEGG" id="ery:CP97_14649"/>
<evidence type="ECO:0000313" key="1">
    <source>
        <dbReference type="EMBL" id="ANC50335.1"/>
    </source>
</evidence>
<keyword evidence="2" id="KW-1185">Reference proteome</keyword>
<dbReference type="EMBL" id="CP011310">
    <property type="protein sequence ID" value="ANC50335.1"/>
    <property type="molecule type" value="Genomic_DNA"/>
</dbReference>
<evidence type="ECO:0000313" key="2">
    <source>
        <dbReference type="Proteomes" id="UP000059113"/>
    </source>
</evidence>
<protein>
    <submittedName>
        <fullName evidence="1">Uncharacterized protein</fullName>
    </submittedName>
</protein>